<evidence type="ECO:0000259" key="2">
    <source>
        <dbReference type="Pfam" id="PF06985"/>
    </source>
</evidence>
<name>A0AAD7TYL1_9APHY</name>
<reference evidence="4" key="1">
    <citation type="submission" date="2022-11" db="EMBL/GenBank/DDBJ databases">
        <title>Genome Sequence of Cubamyces cubensis.</title>
        <authorList>
            <person name="Buettner E."/>
        </authorList>
    </citation>
    <scope>NUCLEOTIDE SEQUENCE</scope>
    <source>
        <strain evidence="4">MPL-01</strain>
    </source>
</reference>
<feature type="region of interest" description="Disordered" evidence="1">
    <location>
        <begin position="71"/>
        <end position="127"/>
    </location>
</feature>
<feature type="compositionally biased region" description="Basic residues" evidence="1">
    <location>
        <begin position="76"/>
        <end position="85"/>
    </location>
</feature>
<evidence type="ECO:0000259" key="3">
    <source>
        <dbReference type="Pfam" id="PF26640"/>
    </source>
</evidence>
<feature type="domain" description="DUF8212" evidence="3">
    <location>
        <begin position="585"/>
        <end position="689"/>
    </location>
</feature>
<keyword evidence="5" id="KW-1185">Reference proteome</keyword>
<accession>A0AAD7TYL1</accession>
<protein>
    <recommendedName>
        <fullName evidence="6">Heterokaryon incompatibility domain-containing protein</fullName>
    </recommendedName>
</protein>
<dbReference type="Pfam" id="PF06985">
    <property type="entry name" value="HET"/>
    <property type="match status" value="1"/>
</dbReference>
<organism evidence="4 5">
    <name type="scientific">Trametes cubensis</name>
    <dbReference type="NCBI Taxonomy" id="1111947"/>
    <lineage>
        <taxon>Eukaryota</taxon>
        <taxon>Fungi</taxon>
        <taxon>Dikarya</taxon>
        <taxon>Basidiomycota</taxon>
        <taxon>Agaricomycotina</taxon>
        <taxon>Agaricomycetes</taxon>
        <taxon>Polyporales</taxon>
        <taxon>Polyporaceae</taxon>
        <taxon>Trametes</taxon>
    </lineage>
</organism>
<comment type="caution">
    <text evidence="4">The sequence shown here is derived from an EMBL/GenBank/DDBJ whole genome shotgun (WGS) entry which is preliminary data.</text>
</comment>
<dbReference type="InterPro" id="IPR010730">
    <property type="entry name" value="HET"/>
</dbReference>
<feature type="domain" description="Heterokaryon incompatibility" evidence="2">
    <location>
        <begin position="354"/>
        <end position="464"/>
    </location>
</feature>
<dbReference type="InterPro" id="IPR058525">
    <property type="entry name" value="DUF8212"/>
</dbReference>
<dbReference type="EMBL" id="JAPEVG010000050">
    <property type="protein sequence ID" value="KAJ8489331.1"/>
    <property type="molecule type" value="Genomic_DNA"/>
</dbReference>
<dbReference type="Proteomes" id="UP001215151">
    <property type="component" value="Unassembled WGS sequence"/>
</dbReference>
<proteinExistence type="predicted"/>
<feature type="compositionally biased region" description="Low complexity" evidence="1">
    <location>
        <begin position="110"/>
        <end position="121"/>
    </location>
</feature>
<feature type="region of interest" description="Disordered" evidence="1">
    <location>
        <begin position="268"/>
        <end position="293"/>
    </location>
</feature>
<dbReference type="PANTHER" id="PTHR10622">
    <property type="entry name" value="HET DOMAIN-CONTAINING PROTEIN"/>
    <property type="match status" value="1"/>
</dbReference>
<sequence>MAATTASARKFLPKSILNTRKEVSSSTLGPSNPFTQRRIEISMFSVTRCTQCVAPLPEQYPYKWCEPCRAKDRDKAKRKKERRKARLADEQNQDSIRLRALGTQDRAEGSSTRASSSSATTVPQKRKVDVVDTPVKTPLSVRPRMVKSRKRSEFQTQDRLFDALAARIQALQDELEEADPSSTSSSSYLNFWGGYTIVLDPDVPLKERVEMVVSELKERTSLPLGLVIKRVDGCTATGLSPAAAAPSPAAQSTASVKRSGSMLMSWLAGGSKSKSEGRAVDGGLQEDPSARPGRGVCGGTISVHAVVDSSHPLADKGMKGQRVSVQVEHPGRMRLLDTRTGQFVENVDPHRACYATLSHVWDSRGEQSYQQVLAIWQNANRSHLASLTASGEARDDAISILDSPELSSKIKGFCKIAREHGYTLGWIDSCCIDKTSSAELTEAINSMYLWYRKADMCYAYLADVHDVPNSSPYRPSERLRQKVLSTRWHTRGWTLQELIAPENMLFLTRTWRVIDSKLGLATLLEHATGISAAVLTGEATVESVSVACRMSWASSRKTTRIEDEAYSLLGIFGVYMPTIYGEGRNAFLRLQQEIIKTIPDQSIFAWGVVPSYSGVESGGMKEWLQSIRPNRWLREPGGLLAASPAAFEFASNVAPISSDELASVLRYSLPPVGLLDLPCTFTPEGAHICLLWYSSPLLDPSFYNLPPAGDSPSKTLSAPCSCDGKTKTCIIALLRCRNRAGQILALILTATASSNELDPVRGSDGYHRARLAVCGAHHPPRRVIALPCQWKEWIKAPDLYEVLKGPSGIPLVIHPVLDSSIAPSKDNTAFKQPPLSARLSPWCREKLSAMGVEVSSIEPIFRLWPGAHHHLLLEYRRSINAKGTIPKAWGPSGALPRSGWVLMSRIHIIIFHLCEVGGRVLFHVRHQAIMKTPTDLDSKPFVEKLSDLEHAMMGDSALPGVYSTSQ</sequence>
<evidence type="ECO:0000313" key="5">
    <source>
        <dbReference type="Proteomes" id="UP001215151"/>
    </source>
</evidence>
<dbReference type="PANTHER" id="PTHR10622:SF10">
    <property type="entry name" value="HET DOMAIN-CONTAINING PROTEIN"/>
    <property type="match status" value="1"/>
</dbReference>
<dbReference type="Pfam" id="PF26640">
    <property type="entry name" value="DUF8212"/>
    <property type="match status" value="1"/>
</dbReference>
<evidence type="ECO:0000256" key="1">
    <source>
        <dbReference type="SAM" id="MobiDB-lite"/>
    </source>
</evidence>
<evidence type="ECO:0008006" key="6">
    <source>
        <dbReference type="Google" id="ProtNLM"/>
    </source>
</evidence>
<gene>
    <name evidence="4" type="ORF">ONZ51_g2967</name>
</gene>
<evidence type="ECO:0000313" key="4">
    <source>
        <dbReference type="EMBL" id="KAJ8489331.1"/>
    </source>
</evidence>
<dbReference type="AlphaFoldDB" id="A0AAD7TYL1"/>